<keyword evidence="2 5" id="KW-0812">Transmembrane</keyword>
<dbReference type="Proteomes" id="UP001642520">
    <property type="component" value="Unassembled WGS sequence"/>
</dbReference>
<organism evidence="7 8">
    <name type="scientific">Xylocopa violacea</name>
    <name type="common">Violet carpenter bee</name>
    <name type="synonym">Apis violacea</name>
    <dbReference type="NCBI Taxonomy" id="135666"/>
    <lineage>
        <taxon>Eukaryota</taxon>
        <taxon>Metazoa</taxon>
        <taxon>Ecdysozoa</taxon>
        <taxon>Arthropoda</taxon>
        <taxon>Hexapoda</taxon>
        <taxon>Insecta</taxon>
        <taxon>Pterygota</taxon>
        <taxon>Neoptera</taxon>
        <taxon>Endopterygota</taxon>
        <taxon>Hymenoptera</taxon>
        <taxon>Apocrita</taxon>
        <taxon>Aculeata</taxon>
        <taxon>Apoidea</taxon>
        <taxon>Anthophila</taxon>
        <taxon>Apidae</taxon>
        <taxon>Xylocopa</taxon>
        <taxon>Xylocopa</taxon>
    </lineage>
</organism>
<dbReference type="Gene3D" id="6.10.140.1320">
    <property type="match status" value="1"/>
</dbReference>
<evidence type="ECO:0000256" key="4">
    <source>
        <dbReference type="ARBA" id="ARBA00023136"/>
    </source>
</evidence>
<dbReference type="InterPro" id="IPR007667">
    <property type="entry name" value="Hypoxia_induced_domain"/>
</dbReference>
<comment type="subcellular location">
    <subcellularLocation>
        <location evidence="1">Mitochondrion</location>
    </subcellularLocation>
</comment>
<evidence type="ECO:0000256" key="3">
    <source>
        <dbReference type="ARBA" id="ARBA00022989"/>
    </source>
</evidence>
<gene>
    <name evidence="7" type="ORF">XYLVIOL_LOCUS7400</name>
</gene>
<keyword evidence="8" id="KW-1185">Reference proteome</keyword>
<keyword evidence="4 5" id="KW-0472">Membrane</keyword>
<feature type="domain" description="HIG1" evidence="6">
    <location>
        <begin position="13"/>
        <end position="105"/>
    </location>
</feature>
<proteinExistence type="predicted"/>
<evidence type="ECO:0000256" key="2">
    <source>
        <dbReference type="ARBA" id="ARBA00022692"/>
    </source>
</evidence>
<sequence>MDNSGWKNIETIEIPEEAIRQSLENERSMTDVVYDLVANKPFLVAGIISLSTVCGIGAYKWKTRTVIPSVFLGQLRVIAQGSALGCITLGMIYNMYIDFIVKKKKEN</sequence>
<name>A0ABP1NXM0_XYLVO</name>
<dbReference type="PROSITE" id="PS51503">
    <property type="entry name" value="HIG1"/>
    <property type="match status" value="1"/>
</dbReference>
<feature type="transmembrane region" description="Helical" evidence="5">
    <location>
        <begin position="42"/>
        <end position="61"/>
    </location>
</feature>
<comment type="caution">
    <text evidence="7">The sequence shown here is derived from an EMBL/GenBank/DDBJ whole genome shotgun (WGS) entry which is preliminary data.</text>
</comment>
<dbReference type="EMBL" id="CAXAJV020001294">
    <property type="protein sequence ID" value="CAL7945778.1"/>
    <property type="molecule type" value="Genomic_DNA"/>
</dbReference>
<evidence type="ECO:0000256" key="1">
    <source>
        <dbReference type="ARBA" id="ARBA00004173"/>
    </source>
</evidence>
<accession>A0ABP1NXM0</accession>
<reference evidence="7 8" key="1">
    <citation type="submission" date="2024-08" db="EMBL/GenBank/DDBJ databases">
        <authorList>
            <person name="Will J Nash"/>
            <person name="Angela Man"/>
            <person name="Seanna McTaggart"/>
            <person name="Kendall Baker"/>
            <person name="Tom Barker"/>
            <person name="Leah Catchpole"/>
            <person name="Alex Durrant"/>
            <person name="Karim Gharbi"/>
            <person name="Naomi Irish"/>
            <person name="Gemy Kaithakottil"/>
            <person name="Debby Ku"/>
            <person name="Aaliyah Providence"/>
            <person name="Felix Shaw"/>
            <person name="David Swarbreck"/>
            <person name="Chris Watkins"/>
            <person name="Ann M. McCartney"/>
            <person name="Giulio Formenti"/>
            <person name="Alice Mouton"/>
            <person name="Noel Vella"/>
            <person name="Bjorn M von Reumont"/>
            <person name="Adriana Vella"/>
            <person name="Wilfried Haerty"/>
        </authorList>
    </citation>
    <scope>NUCLEOTIDE SEQUENCE [LARGE SCALE GENOMIC DNA]</scope>
</reference>
<dbReference type="Pfam" id="PF04588">
    <property type="entry name" value="HIG_1_N"/>
    <property type="match status" value="1"/>
</dbReference>
<feature type="transmembrane region" description="Helical" evidence="5">
    <location>
        <begin position="81"/>
        <end position="101"/>
    </location>
</feature>
<evidence type="ECO:0000259" key="6">
    <source>
        <dbReference type="PROSITE" id="PS51503"/>
    </source>
</evidence>
<keyword evidence="3 5" id="KW-1133">Transmembrane helix</keyword>
<evidence type="ECO:0000313" key="7">
    <source>
        <dbReference type="EMBL" id="CAL7945778.1"/>
    </source>
</evidence>
<evidence type="ECO:0000313" key="8">
    <source>
        <dbReference type="Proteomes" id="UP001642520"/>
    </source>
</evidence>
<protein>
    <recommendedName>
        <fullName evidence="6">HIG1 domain-containing protein</fullName>
    </recommendedName>
</protein>
<evidence type="ECO:0000256" key="5">
    <source>
        <dbReference type="SAM" id="Phobius"/>
    </source>
</evidence>